<dbReference type="InterPro" id="IPR007111">
    <property type="entry name" value="NACHT_NTPase"/>
</dbReference>
<feature type="domain" description="NACHT" evidence="3">
    <location>
        <begin position="102"/>
        <end position="255"/>
    </location>
</feature>
<dbReference type="AlphaFoldDB" id="A0A2V5HBD8"/>
<dbReference type="PROSITE" id="PS50082">
    <property type="entry name" value="WD_REPEATS_2"/>
    <property type="match status" value="2"/>
</dbReference>
<evidence type="ECO:0000256" key="2">
    <source>
        <dbReference type="PROSITE-ProRule" id="PRU00221"/>
    </source>
</evidence>
<dbReference type="SUPFAM" id="SSF69322">
    <property type="entry name" value="Tricorn protease domain 2"/>
    <property type="match status" value="1"/>
</dbReference>
<dbReference type="PANTHER" id="PTHR10039">
    <property type="entry name" value="AMELOGENIN"/>
    <property type="match status" value="1"/>
</dbReference>
<dbReference type="PROSITE" id="PS50294">
    <property type="entry name" value="WD_REPEATS_REGION"/>
    <property type="match status" value="1"/>
</dbReference>
<dbReference type="Gene3D" id="3.40.50.300">
    <property type="entry name" value="P-loop containing nucleotide triphosphate hydrolases"/>
    <property type="match status" value="1"/>
</dbReference>
<organism evidence="4 5">
    <name type="scientific">Aspergillus violaceofuscus (strain CBS 115571)</name>
    <dbReference type="NCBI Taxonomy" id="1450538"/>
    <lineage>
        <taxon>Eukaryota</taxon>
        <taxon>Fungi</taxon>
        <taxon>Dikarya</taxon>
        <taxon>Ascomycota</taxon>
        <taxon>Pezizomycotina</taxon>
        <taxon>Eurotiomycetes</taxon>
        <taxon>Eurotiomycetidae</taxon>
        <taxon>Eurotiales</taxon>
        <taxon>Aspergillaceae</taxon>
        <taxon>Aspergillus</taxon>
    </lineage>
</organism>
<dbReference type="STRING" id="1450538.A0A2V5HBD8"/>
<dbReference type="InterPro" id="IPR056884">
    <property type="entry name" value="NPHP3-like_N"/>
</dbReference>
<sequence>MTPDRRTRNLSSLSSQGDQDFSRCSISAYAANDSRQFVGTAENVNFYGNTTQLLEDSHLPCVKDARFNSIADSEESPYCLENTRVQILEGIDHWANDRDGPCILWMSGLAGTGKSTIARTVARKYDDEHRLGASFFFSVLHSDTKRTTSFVTTIARQLADADPALRDEIKNAVSQRKDISSYSLEDQWRRLVLEPLSKIKPEPGRLPYILVIDALDECETSGGIATILRLLAQTRILESGKLRIFLTSRPDTRIDTKFDDIPQERRQCFKLHNIDAEIVSHDIRAFLAHRFNTIAKNHQQGIDWPGSDTIELLTQKADGLFIWAATACKFVSSDSRFSRQRLIQLLDDSISIDEPKSELDKVYLTVLRSTVSERHTAEEKVFIYNIVRLILGTMAVLVSPLPVIGLGALYQSEPRSSGVRRPEYKTISNLDIYLNLRHLSAIVDLPEDDHLPPRLHHPTLREFILDEVRCTEQAFHVDKRQTHLTLAGCCVNIMSQSWACCPSGRGIFDLDNPAIAVTDVSRGQLEQWLPAAVRYACLYWVHHLQKSGAIIHKNDSFDLFLRKHLLHWLEALIWMRRLSDGVRAIASLESMTVNPSVDAYIRDAKRFTLSSRSTIEPYPLQIYLSGLVFTPAQSTVRLLFEKESLHWMHRMPSISSNWSPLLQSLSGRVWSSRALAFSTCGKILASAAIRGAGKIVEVWDPVTGELLQAFDLPDLAVFVGFLGKEERLVVVWGGGTNRDHHIQQRDPWTGECLQKSSVPAGNGIFGAITMSEAGELLAFMVDSCGIRVWNVLCGCCIRWLTGHTSEIIHVVVSKDGSVLASTTVDGAIYVWDTYKAQCLQVIQSRHQSALFKPALSKDGNILAVISDDGMLQLWQPTTGVLLQISKVQSAPKHGLSSDGQALDISKDGKSLASVSYGQIQLWDIETGRCCQTINMGVAECAGAALSPNGSMLATCARVSVRLWALKAGEVMEPPNVIRTRNLREVRFSPHGRLLAVLSVDLQLYIWDTLTGKCLGDLGHIRDEMREFELWEVLQTLLPDPKLQYCIDLAKEDEDDPAEEPPVNLAALCFTDDEKFLVSRSGPDARLWDILSKTCVLAVDLNKSTASSSVSAKKDLHTLVRTGVELLTSLEDPRPKLTLEDNEWILAGAQRLLRLPPEYTNLEGAAAFENIIAIAYSAANVLIFHFRSELL</sequence>
<dbReference type="SUPFAM" id="SSF52540">
    <property type="entry name" value="P-loop containing nucleoside triphosphate hydrolases"/>
    <property type="match status" value="1"/>
</dbReference>
<dbReference type="InterPro" id="IPR015943">
    <property type="entry name" value="WD40/YVTN_repeat-like_dom_sf"/>
</dbReference>
<keyword evidence="2" id="KW-0853">WD repeat</keyword>
<dbReference type="OMA" id="NEWILAG"/>
<dbReference type="InterPro" id="IPR001680">
    <property type="entry name" value="WD40_rpt"/>
</dbReference>
<dbReference type="PROSITE" id="PS50837">
    <property type="entry name" value="NACHT"/>
    <property type="match status" value="1"/>
</dbReference>
<dbReference type="Proteomes" id="UP000249829">
    <property type="component" value="Unassembled WGS sequence"/>
</dbReference>
<evidence type="ECO:0000313" key="4">
    <source>
        <dbReference type="EMBL" id="PYI19104.1"/>
    </source>
</evidence>
<feature type="repeat" description="WD" evidence="2">
    <location>
        <begin position="843"/>
        <end position="884"/>
    </location>
</feature>
<accession>A0A2V5HBD8</accession>
<protein>
    <recommendedName>
        <fullName evidence="3">NACHT domain-containing protein</fullName>
    </recommendedName>
</protein>
<dbReference type="InterPro" id="IPR027417">
    <property type="entry name" value="P-loop_NTPase"/>
</dbReference>
<reference evidence="4 5" key="1">
    <citation type="submission" date="2018-02" db="EMBL/GenBank/DDBJ databases">
        <title>The genomes of Aspergillus section Nigri reveals drivers in fungal speciation.</title>
        <authorList>
            <consortium name="DOE Joint Genome Institute"/>
            <person name="Vesth T.C."/>
            <person name="Nybo J."/>
            <person name="Theobald S."/>
            <person name="Brandl J."/>
            <person name="Frisvad J.C."/>
            <person name="Nielsen K.F."/>
            <person name="Lyhne E.K."/>
            <person name="Kogle M.E."/>
            <person name="Kuo A."/>
            <person name="Riley R."/>
            <person name="Clum A."/>
            <person name="Nolan M."/>
            <person name="Lipzen A."/>
            <person name="Salamov A."/>
            <person name="Henrissat B."/>
            <person name="Wiebenga A."/>
            <person name="De vries R.P."/>
            <person name="Grigoriev I.V."/>
            <person name="Mortensen U.H."/>
            <person name="Andersen M.R."/>
            <person name="Baker S.E."/>
        </authorList>
    </citation>
    <scope>NUCLEOTIDE SEQUENCE [LARGE SCALE GENOMIC DNA]</scope>
    <source>
        <strain evidence="4 5">CBS 115571</strain>
    </source>
</reference>
<dbReference type="EMBL" id="KZ825137">
    <property type="protein sequence ID" value="PYI19104.1"/>
    <property type="molecule type" value="Genomic_DNA"/>
</dbReference>
<evidence type="ECO:0000313" key="5">
    <source>
        <dbReference type="Proteomes" id="UP000249829"/>
    </source>
</evidence>
<dbReference type="Pfam" id="PF00400">
    <property type="entry name" value="WD40"/>
    <property type="match status" value="1"/>
</dbReference>
<keyword evidence="5" id="KW-1185">Reference proteome</keyword>
<gene>
    <name evidence="4" type="ORF">BO99DRAFT_385167</name>
</gene>
<dbReference type="Gene3D" id="2.130.10.10">
    <property type="entry name" value="YVTN repeat-like/Quinoprotein amine dehydrogenase"/>
    <property type="match status" value="2"/>
</dbReference>
<evidence type="ECO:0000256" key="1">
    <source>
        <dbReference type="ARBA" id="ARBA00022737"/>
    </source>
</evidence>
<feature type="repeat" description="WD" evidence="2">
    <location>
        <begin position="800"/>
        <end position="841"/>
    </location>
</feature>
<keyword evidence="1" id="KW-0677">Repeat</keyword>
<proteinExistence type="predicted"/>
<dbReference type="Pfam" id="PF24883">
    <property type="entry name" value="NPHP3_N"/>
    <property type="match status" value="1"/>
</dbReference>
<name>A0A2V5HBD8_ASPV1</name>
<evidence type="ECO:0000259" key="3">
    <source>
        <dbReference type="PROSITE" id="PS50837"/>
    </source>
</evidence>
<dbReference type="SMART" id="SM00320">
    <property type="entry name" value="WD40"/>
    <property type="match status" value="5"/>
</dbReference>